<dbReference type="GO" id="GO:0005886">
    <property type="term" value="C:plasma membrane"/>
    <property type="evidence" value="ECO:0007669"/>
    <property type="project" value="UniProtKB-SubCell"/>
</dbReference>
<keyword evidence="8" id="KW-1003">Cell membrane</keyword>
<dbReference type="EC" id="2.7.7.41" evidence="6"/>
<evidence type="ECO:0000256" key="1">
    <source>
        <dbReference type="ARBA" id="ARBA00001698"/>
    </source>
</evidence>
<evidence type="ECO:0000256" key="22">
    <source>
        <dbReference type="ARBA" id="ARBA00032743"/>
    </source>
</evidence>
<evidence type="ECO:0000256" key="8">
    <source>
        <dbReference type="ARBA" id="ARBA00022475"/>
    </source>
</evidence>
<evidence type="ECO:0000256" key="18">
    <source>
        <dbReference type="ARBA" id="ARBA00029893"/>
    </source>
</evidence>
<evidence type="ECO:0000256" key="20">
    <source>
        <dbReference type="ARBA" id="ARBA00032253"/>
    </source>
</evidence>
<accession>I7KUD7</accession>
<comment type="similarity">
    <text evidence="5">Belongs to the CDS family.</text>
</comment>
<comment type="caution">
    <text evidence="25">The sequence shown here is derived from an EMBL/GenBank/DDBJ whole genome shotgun (WGS) entry which is preliminary data.</text>
</comment>
<evidence type="ECO:0000256" key="3">
    <source>
        <dbReference type="ARBA" id="ARBA00005119"/>
    </source>
</evidence>
<evidence type="ECO:0000256" key="4">
    <source>
        <dbReference type="ARBA" id="ARBA00005189"/>
    </source>
</evidence>
<feature type="transmembrane region" description="Helical" evidence="24">
    <location>
        <begin position="76"/>
        <end position="94"/>
    </location>
</feature>
<evidence type="ECO:0000256" key="21">
    <source>
        <dbReference type="ARBA" id="ARBA00032396"/>
    </source>
</evidence>
<evidence type="ECO:0000256" key="9">
    <source>
        <dbReference type="ARBA" id="ARBA00022516"/>
    </source>
</evidence>
<evidence type="ECO:0000256" key="19">
    <source>
        <dbReference type="ARBA" id="ARBA00031825"/>
    </source>
</evidence>
<evidence type="ECO:0000256" key="23">
    <source>
        <dbReference type="ARBA" id="ARBA00033406"/>
    </source>
</evidence>
<dbReference type="Proteomes" id="UP000007652">
    <property type="component" value="Unassembled WGS sequence"/>
</dbReference>
<comment type="subcellular location">
    <subcellularLocation>
        <location evidence="2">Cell membrane</location>
        <topology evidence="2">Multi-pass membrane protein</topology>
    </subcellularLocation>
</comment>
<keyword evidence="14" id="KW-0443">Lipid metabolism</keyword>
<dbReference type="PANTHER" id="PTHR46382:SF1">
    <property type="entry name" value="PHOSPHATIDATE CYTIDYLYLTRANSFERASE"/>
    <property type="match status" value="1"/>
</dbReference>
<feature type="transmembrane region" description="Helical" evidence="24">
    <location>
        <begin position="51"/>
        <end position="70"/>
    </location>
</feature>
<feature type="transmembrane region" description="Helical" evidence="24">
    <location>
        <begin position="6"/>
        <end position="39"/>
    </location>
</feature>
<dbReference type="eggNOG" id="COG4589">
    <property type="taxonomic scope" value="Bacteria"/>
</dbReference>
<feature type="transmembrane region" description="Helical" evidence="24">
    <location>
        <begin position="195"/>
        <end position="214"/>
    </location>
</feature>
<sequence length="263" mass="29348">MNTRVISAIVAIPILILFTIAGGYIFKAGVMALTAIALYEYISAYKNTNSKVITPVIILVYFLNFILVFLNYDFELNLLLIIFTTLLSMSVPIFNKKYNVISSALSVIGVLYIIVFFNTLIQIRINNYGNRLIWLTYIVPWACDTFAYYTGKFFGKRKLCPDVSPKKTVEGSIGGILGSIVGSIIWLSFNREINISVASIMLLAIMGGIISQIGDLSASLIKRHVGIKDYGNIMPGHGGVLDRFDSILFVAPLVYYYIEIMKF</sequence>
<comment type="catalytic activity">
    <reaction evidence="1">
        <text>a 1,2-diacyl-sn-glycero-3-phosphate + CTP + H(+) = a CDP-1,2-diacyl-sn-glycerol + diphosphate</text>
        <dbReference type="Rhea" id="RHEA:16229"/>
        <dbReference type="ChEBI" id="CHEBI:15378"/>
        <dbReference type="ChEBI" id="CHEBI:33019"/>
        <dbReference type="ChEBI" id="CHEBI:37563"/>
        <dbReference type="ChEBI" id="CHEBI:58332"/>
        <dbReference type="ChEBI" id="CHEBI:58608"/>
        <dbReference type="EC" id="2.7.7.41"/>
    </reaction>
</comment>
<evidence type="ECO:0000256" key="2">
    <source>
        <dbReference type="ARBA" id="ARBA00004651"/>
    </source>
</evidence>
<comment type="pathway">
    <text evidence="4">Lipid metabolism.</text>
</comment>
<keyword evidence="12 25" id="KW-0548">Nucleotidyltransferase</keyword>
<protein>
    <recommendedName>
        <fullName evidence="7">Phosphatidate cytidylyltransferase</fullName>
        <ecNumber evidence="6">2.7.7.41</ecNumber>
    </recommendedName>
    <alternativeName>
        <fullName evidence="20">CDP-DAG synthase</fullName>
    </alternativeName>
    <alternativeName>
        <fullName evidence="22">CDP-DG synthase</fullName>
    </alternativeName>
    <alternativeName>
        <fullName evidence="18">CDP-diacylglycerol synthase</fullName>
    </alternativeName>
    <alternativeName>
        <fullName evidence="21">CDP-diglyceride pyrophosphorylase</fullName>
    </alternativeName>
    <alternativeName>
        <fullName evidence="23">CDP-diglyceride synthase</fullName>
    </alternativeName>
    <alternativeName>
        <fullName evidence="19">CTP:phosphatidate cytidylyltransferase</fullName>
    </alternativeName>
</protein>
<dbReference type="EMBL" id="CAKP01000081">
    <property type="protein sequence ID" value="CCJ33523.1"/>
    <property type="molecule type" value="Genomic_DNA"/>
</dbReference>
<keyword evidence="11 24" id="KW-0812">Transmembrane</keyword>
<dbReference type="PANTHER" id="PTHR46382">
    <property type="entry name" value="PHOSPHATIDATE CYTIDYLYLTRANSFERASE"/>
    <property type="match status" value="1"/>
</dbReference>
<evidence type="ECO:0000256" key="10">
    <source>
        <dbReference type="ARBA" id="ARBA00022679"/>
    </source>
</evidence>
<keyword evidence="17" id="KW-1208">Phospholipid metabolism</keyword>
<feature type="transmembrane region" description="Helical" evidence="24">
    <location>
        <begin position="132"/>
        <end position="150"/>
    </location>
</feature>
<dbReference type="GO" id="GO:0016024">
    <property type="term" value="P:CDP-diacylglycerol biosynthetic process"/>
    <property type="evidence" value="ECO:0007669"/>
    <property type="project" value="TreeGrafter"/>
</dbReference>
<evidence type="ECO:0000256" key="7">
    <source>
        <dbReference type="ARBA" id="ARBA00019373"/>
    </source>
</evidence>
<dbReference type="AlphaFoldDB" id="I7KUD7"/>
<dbReference type="Pfam" id="PF01148">
    <property type="entry name" value="CTP_transf_1"/>
    <property type="match status" value="1"/>
</dbReference>
<evidence type="ECO:0000256" key="15">
    <source>
        <dbReference type="ARBA" id="ARBA00023136"/>
    </source>
</evidence>
<keyword evidence="10 25" id="KW-0808">Transferase</keyword>
<feature type="transmembrane region" description="Helical" evidence="24">
    <location>
        <begin position="101"/>
        <end position="120"/>
    </location>
</feature>
<keyword evidence="16" id="KW-0594">Phospholipid biosynthesis</keyword>
<evidence type="ECO:0000313" key="25">
    <source>
        <dbReference type="EMBL" id="CCJ33523.1"/>
    </source>
</evidence>
<evidence type="ECO:0000256" key="12">
    <source>
        <dbReference type="ARBA" id="ARBA00022695"/>
    </source>
</evidence>
<evidence type="ECO:0000256" key="17">
    <source>
        <dbReference type="ARBA" id="ARBA00023264"/>
    </source>
</evidence>
<evidence type="ECO:0000256" key="16">
    <source>
        <dbReference type="ARBA" id="ARBA00023209"/>
    </source>
</evidence>
<keyword evidence="9" id="KW-0444">Lipid biosynthesis</keyword>
<dbReference type="RefSeq" id="WP_008908788.1">
    <property type="nucleotide sequence ID" value="NZ_CAKP01000081.1"/>
</dbReference>
<keyword evidence="13 24" id="KW-1133">Transmembrane helix</keyword>
<dbReference type="GO" id="GO:0004605">
    <property type="term" value="F:phosphatidate cytidylyltransferase activity"/>
    <property type="evidence" value="ECO:0007669"/>
    <property type="project" value="UniProtKB-EC"/>
</dbReference>
<evidence type="ECO:0000256" key="5">
    <source>
        <dbReference type="ARBA" id="ARBA00010185"/>
    </source>
</evidence>
<keyword evidence="15 24" id="KW-0472">Membrane</keyword>
<feature type="transmembrane region" description="Helical" evidence="24">
    <location>
        <begin position="171"/>
        <end position="189"/>
    </location>
</feature>
<dbReference type="STRING" id="857293.CAAU_1439"/>
<keyword evidence="26" id="KW-1185">Reference proteome</keyword>
<evidence type="ECO:0000256" key="14">
    <source>
        <dbReference type="ARBA" id="ARBA00023098"/>
    </source>
</evidence>
<evidence type="ECO:0000256" key="24">
    <source>
        <dbReference type="SAM" id="Phobius"/>
    </source>
</evidence>
<comment type="pathway">
    <text evidence="3">Phospholipid metabolism; CDP-diacylglycerol biosynthesis; CDP-diacylglycerol from sn-glycerol 3-phosphate: step 3/3.</text>
</comment>
<name>I7KUD7_9CLOT</name>
<gene>
    <name evidence="25" type="ORF">CAAU_1439</name>
</gene>
<organism evidence="25 26">
    <name type="scientific">Caloramator australicus RC3</name>
    <dbReference type="NCBI Taxonomy" id="857293"/>
    <lineage>
        <taxon>Bacteria</taxon>
        <taxon>Bacillati</taxon>
        <taxon>Bacillota</taxon>
        <taxon>Clostridia</taxon>
        <taxon>Eubacteriales</taxon>
        <taxon>Clostridiaceae</taxon>
        <taxon>Caloramator</taxon>
    </lineage>
</organism>
<reference evidence="25 26" key="1">
    <citation type="journal article" date="2011" name="J. Bacteriol.">
        <title>Draft genome sequence of Caloramator australicus strain RC3T, a thermoanaerobe from the Great Artesian Basin of Australia.</title>
        <authorList>
            <person name="Ogg C.D."/>
            <person name="Patel B.K.C."/>
        </authorList>
    </citation>
    <scope>NUCLEOTIDE SEQUENCE [LARGE SCALE GENOMIC DNA]</scope>
    <source>
        <strain evidence="25 26">RC3</strain>
    </source>
</reference>
<evidence type="ECO:0000256" key="13">
    <source>
        <dbReference type="ARBA" id="ARBA00022989"/>
    </source>
</evidence>
<evidence type="ECO:0000256" key="11">
    <source>
        <dbReference type="ARBA" id="ARBA00022692"/>
    </source>
</evidence>
<evidence type="ECO:0000313" key="26">
    <source>
        <dbReference type="Proteomes" id="UP000007652"/>
    </source>
</evidence>
<proteinExistence type="inferred from homology"/>
<evidence type="ECO:0000256" key="6">
    <source>
        <dbReference type="ARBA" id="ARBA00012487"/>
    </source>
</evidence>